<accession>A0A8T0HJD4</accession>
<feature type="signal peptide" evidence="1">
    <location>
        <begin position="1"/>
        <end position="20"/>
    </location>
</feature>
<evidence type="ECO:0000313" key="2">
    <source>
        <dbReference type="EMBL" id="KAG0570898.1"/>
    </source>
</evidence>
<dbReference type="Proteomes" id="UP000822688">
    <property type="component" value="Chromosome 6"/>
</dbReference>
<organism evidence="2 3">
    <name type="scientific">Ceratodon purpureus</name>
    <name type="common">Fire moss</name>
    <name type="synonym">Dicranum purpureum</name>
    <dbReference type="NCBI Taxonomy" id="3225"/>
    <lineage>
        <taxon>Eukaryota</taxon>
        <taxon>Viridiplantae</taxon>
        <taxon>Streptophyta</taxon>
        <taxon>Embryophyta</taxon>
        <taxon>Bryophyta</taxon>
        <taxon>Bryophytina</taxon>
        <taxon>Bryopsida</taxon>
        <taxon>Dicranidae</taxon>
        <taxon>Pseudoditrichales</taxon>
        <taxon>Ditrichaceae</taxon>
        <taxon>Ceratodon</taxon>
    </lineage>
</organism>
<keyword evidence="1" id="KW-0732">Signal</keyword>
<proteinExistence type="predicted"/>
<dbReference type="EMBL" id="CM026427">
    <property type="protein sequence ID" value="KAG0570898.1"/>
    <property type="molecule type" value="Genomic_DNA"/>
</dbReference>
<gene>
    <name evidence="2" type="ORF">KC19_6G195800</name>
</gene>
<comment type="caution">
    <text evidence="2">The sequence shown here is derived from an EMBL/GenBank/DDBJ whole genome shotgun (WGS) entry which is preliminary data.</text>
</comment>
<sequence length="91" mass="10421">MEYLYHAYLIILNIIQTANACRSSTKSDPDGIRVIFSYFLVIGGVTDVVCRTIVKLDTLEVNIHDQILACSVCYDQYMPARVVDWYLDQII</sequence>
<evidence type="ECO:0000256" key="1">
    <source>
        <dbReference type="SAM" id="SignalP"/>
    </source>
</evidence>
<evidence type="ECO:0000313" key="3">
    <source>
        <dbReference type="Proteomes" id="UP000822688"/>
    </source>
</evidence>
<feature type="chain" id="PRO_5035950210" evidence="1">
    <location>
        <begin position="21"/>
        <end position="91"/>
    </location>
</feature>
<protein>
    <submittedName>
        <fullName evidence="2">Uncharacterized protein</fullName>
    </submittedName>
</protein>
<dbReference type="AlphaFoldDB" id="A0A8T0HJD4"/>
<keyword evidence="3" id="KW-1185">Reference proteome</keyword>
<reference evidence="2 3" key="1">
    <citation type="submission" date="2020-06" db="EMBL/GenBank/DDBJ databases">
        <title>WGS assembly of Ceratodon purpureus strain R40.</title>
        <authorList>
            <person name="Carey S.B."/>
            <person name="Jenkins J."/>
            <person name="Shu S."/>
            <person name="Lovell J.T."/>
            <person name="Sreedasyam A."/>
            <person name="Maumus F."/>
            <person name="Tiley G.P."/>
            <person name="Fernandez-Pozo N."/>
            <person name="Barry K."/>
            <person name="Chen C."/>
            <person name="Wang M."/>
            <person name="Lipzen A."/>
            <person name="Daum C."/>
            <person name="Saski C.A."/>
            <person name="Payton A.C."/>
            <person name="Mcbreen J.C."/>
            <person name="Conrad R.E."/>
            <person name="Kollar L.M."/>
            <person name="Olsson S."/>
            <person name="Huttunen S."/>
            <person name="Landis J.B."/>
            <person name="Wickett N.J."/>
            <person name="Johnson M.G."/>
            <person name="Rensing S.A."/>
            <person name="Grimwood J."/>
            <person name="Schmutz J."/>
            <person name="Mcdaniel S.F."/>
        </authorList>
    </citation>
    <scope>NUCLEOTIDE SEQUENCE [LARGE SCALE GENOMIC DNA]</scope>
    <source>
        <strain evidence="2 3">R40</strain>
    </source>
</reference>
<name>A0A8T0HJD4_CERPU</name>